<dbReference type="Proteomes" id="UP001165120">
    <property type="component" value="Unassembled WGS sequence"/>
</dbReference>
<keyword evidence="5" id="KW-1185">Reference proteome</keyword>
<evidence type="ECO:0000259" key="3">
    <source>
        <dbReference type="PROSITE" id="PS51253"/>
    </source>
</evidence>
<feature type="compositionally biased region" description="Low complexity" evidence="2">
    <location>
        <begin position="294"/>
        <end position="335"/>
    </location>
</feature>
<reference evidence="4" key="1">
    <citation type="submission" date="2023-04" db="EMBL/GenBank/DDBJ databases">
        <title>Candida boidinii NBRC 10035.</title>
        <authorList>
            <person name="Ichikawa N."/>
            <person name="Sato H."/>
            <person name="Tonouchi N."/>
        </authorList>
    </citation>
    <scope>NUCLEOTIDE SEQUENCE</scope>
    <source>
        <strain evidence="4">NBRC 10035</strain>
    </source>
</reference>
<feature type="compositionally biased region" description="Polar residues" evidence="2">
    <location>
        <begin position="336"/>
        <end position="351"/>
    </location>
</feature>
<sequence>MSGKEKLPRANLEQKIMILNYHHHSGKPQSETVEYYKNQFAISTSSFSEWLKNEKDLRIRYNDAQSASSDLSNHMKHQKRKSKFKYDAINKAMHDLVENRRSQHLPINEPILREHWAVFARKFGVDDPKRLQSFSHGWLSQFKKRNGLDRKSMSVGFRYVTRENGEKEMVVDDGDDDDDDGDQSNVTNNHGDNSINDNNPNSNLNDSNKIIPTNSSMNKQSNYSEIVMISSDNQQQNNSNNNKINSHDRNGVNNLLNQNSNNNNIINNNTSVVGNNQDSGPGAPVNLINSVKPVQSLQESQQDLDQQHVQQQQIQHQQHVQQQQHIQQQQPVHQQINNGYSYNRYPNSSLPSINQQMQVQQQQQQLIPSSSVPSQSSAQSSAVPTSTSTNATTATTAATSAVPPGLLGALDVGDMERFIYMWADKFFMDFSSDFPRSKDIFDQFKHKFFEERLMYNQRLASQQANNSVDDFFLRRAR</sequence>
<feature type="compositionally biased region" description="Low complexity" evidence="2">
    <location>
        <begin position="251"/>
        <end position="277"/>
    </location>
</feature>
<keyword evidence="1" id="KW-0238">DNA-binding</keyword>
<dbReference type="Gene3D" id="1.10.10.60">
    <property type="entry name" value="Homeodomain-like"/>
    <property type="match status" value="1"/>
</dbReference>
<feature type="compositionally biased region" description="Acidic residues" evidence="2">
    <location>
        <begin position="171"/>
        <end position="182"/>
    </location>
</feature>
<dbReference type="GO" id="GO:0005634">
    <property type="term" value="C:nucleus"/>
    <property type="evidence" value="ECO:0007669"/>
    <property type="project" value="TreeGrafter"/>
</dbReference>
<dbReference type="InterPro" id="IPR006600">
    <property type="entry name" value="HTH_CenpB_DNA-bd_dom"/>
</dbReference>
<dbReference type="PANTHER" id="PTHR14596:SF72">
    <property type="entry name" value="ZINC FINGER PROTEIN MSN2-RELATED"/>
    <property type="match status" value="1"/>
</dbReference>
<dbReference type="GO" id="GO:0000987">
    <property type="term" value="F:cis-regulatory region sequence-specific DNA binding"/>
    <property type="evidence" value="ECO:0007669"/>
    <property type="project" value="TreeGrafter"/>
</dbReference>
<comment type="caution">
    <text evidence="4">The sequence shown here is derived from an EMBL/GenBank/DDBJ whole genome shotgun (WGS) entry which is preliminary data.</text>
</comment>
<dbReference type="PANTHER" id="PTHR14596">
    <property type="entry name" value="ZINC FINGER PROTEIN"/>
    <property type="match status" value="1"/>
</dbReference>
<evidence type="ECO:0000256" key="2">
    <source>
        <dbReference type="SAM" id="MobiDB-lite"/>
    </source>
</evidence>
<feature type="domain" description="HTH CENPB-type" evidence="3">
    <location>
        <begin position="77"/>
        <end position="152"/>
    </location>
</feature>
<accession>A0A9W6T6F1</accession>
<feature type="compositionally biased region" description="Low complexity" evidence="2">
    <location>
        <begin position="188"/>
        <end position="208"/>
    </location>
</feature>
<dbReference type="SUPFAM" id="SSF46689">
    <property type="entry name" value="Homeodomain-like"/>
    <property type="match status" value="1"/>
</dbReference>
<dbReference type="PROSITE" id="PS51253">
    <property type="entry name" value="HTH_CENPB"/>
    <property type="match status" value="1"/>
</dbReference>
<dbReference type="AlphaFoldDB" id="A0A9W6T6F1"/>
<dbReference type="EMBL" id="BSXN01002488">
    <property type="protein sequence ID" value="GME76746.1"/>
    <property type="molecule type" value="Genomic_DNA"/>
</dbReference>
<gene>
    <name evidence="4" type="ORF">Cboi02_000529800</name>
</gene>
<evidence type="ECO:0000313" key="5">
    <source>
        <dbReference type="Proteomes" id="UP001165120"/>
    </source>
</evidence>
<feature type="region of interest" description="Disordered" evidence="2">
    <location>
        <begin position="234"/>
        <end position="396"/>
    </location>
</feature>
<dbReference type="Pfam" id="PF03221">
    <property type="entry name" value="HTH_Tnp_Tc5"/>
    <property type="match status" value="1"/>
</dbReference>
<protein>
    <submittedName>
        <fullName evidence="4">Unnamed protein product</fullName>
    </submittedName>
</protein>
<feature type="compositionally biased region" description="Low complexity" evidence="2">
    <location>
        <begin position="352"/>
        <end position="396"/>
    </location>
</feature>
<dbReference type="GO" id="GO:0000981">
    <property type="term" value="F:DNA-binding transcription factor activity, RNA polymerase II-specific"/>
    <property type="evidence" value="ECO:0007669"/>
    <property type="project" value="TreeGrafter"/>
</dbReference>
<name>A0A9W6T6F1_CANBO</name>
<dbReference type="InterPro" id="IPR009057">
    <property type="entry name" value="Homeodomain-like_sf"/>
</dbReference>
<organism evidence="4 5">
    <name type="scientific">Candida boidinii</name>
    <name type="common">Yeast</name>
    <dbReference type="NCBI Taxonomy" id="5477"/>
    <lineage>
        <taxon>Eukaryota</taxon>
        <taxon>Fungi</taxon>
        <taxon>Dikarya</taxon>
        <taxon>Ascomycota</taxon>
        <taxon>Saccharomycotina</taxon>
        <taxon>Pichiomycetes</taxon>
        <taxon>Pichiales</taxon>
        <taxon>Pichiaceae</taxon>
        <taxon>Ogataea</taxon>
        <taxon>Ogataea/Candida clade</taxon>
    </lineage>
</organism>
<evidence type="ECO:0000313" key="4">
    <source>
        <dbReference type="EMBL" id="GME76746.1"/>
    </source>
</evidence>
<evidence type="ECO:0000256" key="1">
    <source>
        <dbReference type="ARBA" id="ARBA00023125"/>
    </source>
</evidence>
<proteinExistence type="predicted"/>
<dbReference type="GO" id="GO:0042594">
    <property type="term" value="P:response to starvation"/>
    <property type="evidence" value="ECO:0007669"/>
    <property type="project" value="TreeGrafter"/>
</dbReference>
<feature type="region of interest" description="Disordered" evidence="2">
    <location>
        <begin position="166"/>
        <end position="217"/>
    </location>
</feature>